<evidence type="ECO:0000256" key="1">
    <source>
        <dbReference type="SAM" id="Phobius"/>
    </source>
</evidence>
<reference evidence="2 3" key="1">
    <citation type="journal article" date="2021" name="Commun. Biol.">
        <title>The genome of Shorea leprosula (Dipterocarpaceae) highlights the ecological relevance of drought in aseasonal tropical rainforests.</title>
        <authorList>
            <person name="Ng K.K.S."/>
            <person name="Kobayashi M.J."/>
            <person name="Fawcett J.A."/>
            <person name="Hatakeyama M."/>
            <person name="Paape T."/>
            <person name="Ng C.H."/>
            <person name="Ang C.C."/>
            <person name="Tnah L.H."/>
            <person name="Lee C.T."/>
            <person name="Nishiyama T."/>
            <person name="Sese J."/>
            <person name="O'Brien M.J."/>
            <person name="Copetti D."/>
            <person name="Mohd Noor M.I."/>
            <person name="Ong R.C."/>
            <person name="Putra M."/>
            <person name="Sireger I.Z."/>
            <person name="Indrioko S."/>
            <person name="Kosugi Y."/>
            <person name="Izuno A."/>
            <person name="Isagi Y."/>
            <person name="Lee S.L."/>
            <person name="Shimizu K.K."/>
        </authorList>
    </citation>
    <scope>NUCLEOTIDE SEQUENCE [LARGE SCALE GENOMIC DNA]</scope>
    <source>
        <strain evidence="2">214</strain>
    </source>
</reference>
<feature type="transmembrane region" description="Helical" evidence="1">
    <location>
        <begin position="12"/>
        <end position="31"/>
    </location>
</feature>
<gene>
    <name evidence="2" type="ORF">SLEP1_g56660</name>
</gene>
<accession>A0AAV5MKB9</accession>
<dbReference type="Proteomes" id="UP001054252">
    <property type="component" value="Unassembled WGS sequence"/>
</dbReference>
<dbReference type="EMBL" id="BPVZ01000328">
    <property type="protein sequence ID" value="GKV49939.1"/>
    <property type="molecule type" value="Genomic_DNA"/>
</dbReference>
<comment type="caution">
    <text evidence="2">The sequence shown here is derived from an EMBL/GenBank/DDBJ whole genome shotgun (WGS) entry which is preliminary data.</text>
</comment>
<evidence type="ECO:0000313" key="2">
    <source>
        <dbReference type="EMBL" id="GKV49939.1"/>
    </source>
</evidence>
<keyword evidence="3" id="KW-1185">Reference proteome</keyword>
<protein>
    <submittedName>
        <fullName evidence="2">Uncharacterized protein</fullName>
    </submittedName>
</protein>
<name>A0AAV5MKB9_9ROSI</name>
<keyword evidence="1" id="KW-0812">Transmembrane</keyword>
<organism evidence="2 3">
    <name type="scientific">Rubroshorea leprosula</name>
    <dbReference type="NCBI Taxonomy" id="152421"/>
    <lineage>
        <taxon>Eukaryota</taxon>
        <taxon>Viridiplantae</taxon>
        <taxon>Streptophyta</taxon>
        <taxon>Embryophyta</taxon>
        <taxon>Tracheophyta</taxon>
        <taxon>Spermatophyta</taxon>
        <taxon>Magnoliopsida</taxon>
        <taxon>eudicotyledons</taxon>
        <taxon>Gunneridae</taxon>
        <taxon>Pentapetalae</taxon>
        <taxon>rosids</taxon>
        <taxon>malvids</taxon>
        <taxon>Malvales</taxon>
        <taxon>Dipterocarpaceae</taxon>
        <taxon>Rubroshorea</taxon>
    </lineage>
</organism>
<proteinExistence type="predicted"/>
<sequence length="100" mass="11264">MMSFLSSHIRHVISWFIYAFQVAALILENTFTSILDMAGVKLPFLKWFIGGPGSKGPKILNFLVRSPWSTIAIVGQVELIRNPCFCFVEPFLAGYCDEYG</sequence>
<keyword evidence="1" id="KW-0472">Membrane</keyword>
<evidence type="ECO:0000313" key="3">
    <source>
        <dbReference type="Proteomes" id="UP001054252"/>
    </source>
</evidence>
<dbReference type="AlphaFoldDB" id="A0AAV5MKB9"/>
<keyword evidence="1" id="KW-1133">Transmembrane helix</keyword>